<dbReference type="GO" id="GO:0016491">
    <property type="term" value="F:oxidoreductase activity"/>
    <property type="evidence" value="ECO:0007669"/>
    <property type="project" value="InterPro"/>
</dbReference>
<keyword evidence="3" id="KW-1185">Reference proteome</keyword>
<comment type="caution">
    <text evidence="2">The sequence shown here is derived from an EMBL/GenBank/DDBJ whole genome shotgun (WGS) entry which is preliminary data.</text>
</comment>
<organism evidence="2 3">
    <name type="scientific">Corynebacterium mendelii</name>
    <dbReference type="NCBI Taxonomy" id="2765362"/>
    <lineage>
        <taxon>Bacteria</taxon>
        <taxon>Bacillati</taxon>
        <taxon>Actinomycetota</taxon>
        <taxon>Actinomycetes</taxon>
        <taxon>Mycobacteriales</taxon>
        <taxon>Corynebacteriaceae</taxon>
        <taxon>Corynebacterium</taxon>
    </lineage>
</organism>
<evidence type="ECO:0000313" key="2">
    <source>
        <dbReference type="EMBL" id="MBN9643975.1"/>
    </source>
</evidence>
<dbReference type="RefSeq" id="WP_207118788.1">
    <property type="nucleotide sequence ID" value="NZ_JAFLEQ010000008.1"/>
</dbReference>
<dbReference type="GO" id="GO:0010181">
    <property type="term" value="F:FMN binding"/>
    <property type="evidence" value="ECO:0007669"/>
    <property type="project" value="TreeGrafter"/>
</dbReference>
<dbReference type="Pfam" id="PF03358">
    <property type="entry name" value="FMN_red"/>
    <property type="match status" value="1"/>
</dbReference>
<feature type="domain" description="NADPH-dependent FMN reductase-like" evidence="1">
    <location>
        <begin position="4"/>
        <end position="154"/>
    </location>
</feature>
<dbReference type="GO" id="GO:0005829">
    <property type="term" value="C:cytosol"/>
    <property type="evidence" value="ECO:0007669"/>
    <property type="project" value="TreeGrafter"/>
</dbReference>
<proteinExistence type="predicted"/>
<dbReference type="InterPro" id="IPR005025">
    <property type="entry name" value="FMN_Rdtase-like_dom"/>
</dbReference>
<dbReference type="AlphaFoldDB" id="A0A939DZ87"/>
<gene>
    <name evidence="2" type="ORF">JZY06_04990</name>
</gene>
<sequence>MAKNIAVIVGSLRRESIARKIATNVLEMFPEGYNAEIVEIRDLPLYDCDYDDPNVADKPVPQEYTDFRNKIKQCAGVLFVTAENNRAIPACVKNVVDIGSKPADDAVWKNLPLGIMSHSVGKMGGYSSQKILRLTLSYFDMPTPGMPEVFLGQSPQYLDDNDRITPQKTVDFLQDYVTRFVKVVEDNS</sequence>
<dbReference type="EMBL" id="JAFLEQ010000008">
    <property type="protein sequence ID" value="MBN9643975.1"/>
    <property type="molecule type" value="Genomic_DNA"/>
</dbReference>
<evidence type="ECO:0000259" key="1">
    <source>
        <dbReference type="Pfam" id="PF03358"/>
    </source>
</evidence>
<accession>A0A939DZ87</accession>
<dbReference type="SUPFAM" id="SSF52218">
    <property type="entry name" value="Flavoproteins"/>
    <property type="match status" value="1"/>
</dbReference>
<dbReference type="PANTHER" id="PTHR30543:SF21">
    <property type="entry name" value="NAD(P)H-DEPENDENT FMN REDUCTASE LOT6"/>
    <property type="match status" value="1"/>
</dbReference>
<dbReference type="Proteomes" id="UP000664332">
    <property type="component" value="Unassembled WGS sequence"/>
</dbReference>
<name>A0A939DZ87_9CORY</name>
<dbReference type="InterPro" id="IPR050712">
    <property type="entry name" value="NAD(P)H-dep_reductase"/>
</dbReference>
<protein>
    <submittedName>
        <fullName evidence="2">NAD(P)H-dependent oxidoreductase</fullName>
    </submittedName>
</protein>
<dbReference type="PANTHER" id="PTHR30543">
    <property type="entry name" value="CHROMATE REDUCTASE"/>
    <property type="match status" value="1"/>
</dbReference>
<evidence type="ECO:0000313" key="3">
    <source>
        <dbReference type="Proteomes" id="UP000664332"/>
    </source>
</evidence>
<dbReference type="Gene3D" id="3.40.50.360">
    <property type="match status" value="1"/>
</dbReference>
<dbReference type="InterPro" id="IPR029039">
    <property type="entry name" value="Flavoprotein-like_sf"/>
</dbReference>
<reference evidence="2" key="1">
    <citation type="submission" date="2021-03" db="EMBL/GenBank/DDBJ databases">
        <authorList>
            <person name="Sun Q."/>
        </authorList>
    </citation>
    <scope>NUCLEOTIDE SEQUENCE</scope>
    <source>
        <strain evidence="2">CCM 8862</strain>
    </source>
</reference>